<dbReference type="Pfam" id="PF02517">
    <property type="entry name" value="Rce1-like"/>
    <property type="match status" value="1"/>
</dbReference>
<keyword evidence="3" id="KW-0645">Protease</keyword>
<keyword evidence="1" id="KW-0812">Transmembrane</keyword>
<feature type="transmembrane region" description="Helical" evidence="1">
    <location>
        <begin position="31"/>
        <end position="48"/>
    </location>
</feature>
<evidence type="ECO:0000256" key="1">
    <source>
        <dbReference type="SAM" id="Phobius"/>
    </source>
</evidence>
<dbReference type="InterPro" id="IPR003675">
    <property type="entry name" value="Rce1/LyrA-like_dom"/>
</dbReference>
<name>A0A429Y281_9BACI</name>
<keyword evidence="3" id="KW-0378">Hydrolase</keyword>
<proteinExistence type="predicted"/>
<sequence length="203" mass="23139">MYKKKLDLKLIGGIFFAFLLIYVTFDSKVVFWYLYTATILFLISYTIVNEKLDDEASAKEYIKHGLWSGIALYLLILTGNWVLSVLPGSLSSQVAAIFKYFSFEFIWHYLVLFFIIIPGEEIFWRGFVLKRLTRCLNPTAAVIGAALLNGAGFFLSGYPVLALAASITGLVWGSLYIWKRSIALVFFSHLIFNLLLLIIFPLY</sequence>
<keyword evidence="1" id="KW-0472">Membrane</keyword>
<dbReference type="GO" id="GO:0080120">
    <property type="term" value="P:CAAX-box protein maturation"/>
    <property type="evidence" value="ECO:0007669"/>
    <property type="project" value="UniProtKB-ARBA"/>
</dbReference>
<protein>
    <submittedName>
        <fullName evidence="3">CPBP family intramembrane metalloprotease</fullName>
    </submittedName>
</protein>
<dbReference type="GO" id="GO:0008237">
    <property type="term" value="F:metallopeptidase activity"/>
    <property type="evidence" value="ECO:0007669"/>
    <property type="project" value="UniProtKB-KW"/>
</dbReference>
<dbReference type="AlphaFoldDB" id="A0A429Y281"/>
<keyword evidence="3" id="KW-0482">Metalloprotease</keyword>
<dbReference type="OrthoDB" id="1903300at2"/>
<dbReference type="EMBL" id="QYTV02000003">
    <property type="protein sequence ID" value="RST75317.1"/>
    <property type="molecule type" value="Genomic_DNA"/>
</dbReference>
<evidence type="ECO:0000313" key="4">
    <source>
        <dbReference type="Proteomes" id="UP000287156"/>
    </source>
</evidence>
<feature type="transmembrane region" description="Helical" evidence="1">
    <location>
        <begin position="7"/>
        <end position="25"/>
    </location>
</feature>
<accession>A0A429Y281</accession>
<dbReference type="GO" id="GO:0004175">
    <property type="term" value="F:endopeptidase activity"/>
    <property type="evidence" value="ECO:0007669"/>
    <property type="project" value="UniProtKB-ARBA"/>
</dbReference>
<feature type="transmembrane region" description="Helical" evidence="1">
    <location>
        <begin position="106"/>
        <end position="124"/>
    </location>
</feature>
<organism evidence="3 4">
    <name type="scientific">Siminovitchia acidinfaciens</name>
    <dbReference type="NCBI Taxonomy" id="2321395"/>
    <lineage>
        <taxon>Bacteria</taxon>
        <taxon>Bacillati</taxon>
        <taxon>Bacillota</taxon>
        <taxon>Bacilli</taxon>
        <taxon>Bacillales</taxon>
        <taxon>Bacillaceae</taxon>
        <taxon>Siminovitchia</taxon>
    </lineage>
</organism>
<evidence type="ECO:0000259" key="2">
    <source>
        <dbReference type="Pfam" id="PF02517"/>
    </source>
</evidence>
<feature type="transmembrane region" description="Helical" evidence="1">
    <location>
        <begin position="136"/>
        <end position="154"/>
    </location>
</feature>
<keyword evidence="4" id="KW-1185">Reference proteome</keyword>
<comment type="caution">
    <text evidence="3">The sequence shown here is derived from an EMBL/GenBank/DDBJ whole genome shotgun (WGS) entry which is preliminary data.</text>
</comment>
<evidence type="ECO:0000313" key="3">
    <source>
        <dbReference type="EMBL" id="RST75317.1"/>
    </source>
</evidence>
<dbReference type="RefSeq" id="WP_126049695.1">
    <property type="nucleotide sequence ID" value="NZ_QYTV02000003.1"/>
</dbReference>
<feature type="transmembrane region" description="Helical" evidence="1">
    <location>
        <begin position="69"/>
        <end position="86"/>
    </location>
</feature>
<gene>
    <name evidence="3" type="ORF">D4T97_008695</name>
</gene>
<feature type="transmembrane region" description="Helical" evidence="1">
    <location>
        <begin position="183"/>
        <end position="202"/>
    </location>
</feature>
<feature type="domain" description="CAAX prenyl protease 2/Lysostaphin resistance protein A-like" evidence="2">
    <location>
        <begin position="104"/>
        <end position="195"/>
    </location>
</feature>
<feature type="transmembrane region" description="Helical" evidence="1">
    <location>
        <begin position="160"/>
        <end position="178"/>
    </location>
</feature>
<dbReference type="GO" id="GO:0006508">
    <property type="term" value="P:proteolysis"/>
    <property type="evidence" value="ECO:0007669"/>
    <property type="project" value="UniProtKB-KW"/>
</dbReference>
<keyword evidence="1" id="KW-1133">Transmembrane helix</keyword>
<dbReference type="Proteomes" id="UP000287156">
    <property type="component" value="Unassembled WGS sequence"/>
</dbReference>
<reference evidence="3" key="1">
    <citation type="submission" date="2018-12" db="EMBL/GenBank/DDBJ databases">
        <authorList>
            <person name="Sun L."/>
            <person name="Chen Z."/>
        </authorList>
    </citation>
    <scope>NUCLEOTIDE SEQUENCE [LARGE SCALE GENOMIC DNA]</scope>
    <source>
        <strain evidence="3">3-2-2</strain>
    </source>
</reference>